<feature type="compositionally biased region" description="Basic and acidic residues" evidence="1">
    <location>
        <begin position="89"/>
        <end position="109"/>
    </location>
</feature>
<proteinExistence type="predicted"/>
<dbReference type="AlphaFoldDB" id="A0A2G7T896"/>
<accession>A0A2G7T896</accession>
<organism evidence="2">
    <name type="scientific">Chryseobacterium sp. B5</name>
    <dbReference type="NCBI Taxonomy" id="2050562"/>
    <lineage>
        <taxon>Bacteria</taxon>
        <taxon>Pseudomonadati</taxon>
        <taxon>Bacteroidota</taxon>
        <taxon>Flavobacteriia</taxon>
        <taxon>Flavobacteriales</taxon>
        <taxon>Weeksellaceae</taxon>
        <taxon>Chryseobacterium group</taxon>
        <taxon>Chryseobacterium</taxon>
    </lineage>
</organism>
<reference evidence="2" key="1">
    <citation type="submission" date="2017-10" db="EMBL/GenBank/DDBJ databases">
        <title>Chryseobacterium sp. B5 is a hydrocarbonoclastic and plant growth promoting bacterium.</title>
        <authorList>
            <person name="Thijs S."/>
            <person name="Gkorezis P."/>
            <person name="Van Hamme J."/>
        </authorList>
    </citation>
    <scope>NUCLEOTIDE SEQUENCE</scope>
    <source>
        <strain evidence="2">B5</strain>
    </source>
</reference>
<protein>
    <submittedName>
        <fullName evidence="2">Uncharacterized protein</fullName>
    </submittedName>
</protein>
<evidence type="ECO:0000256" key="1">
    <source>
        <dbReference type="SAM" id="MobiDB-lite"/>
    </source>
</evidence>
<name>A0A2G7T896_9FLAO</name>
<gene>
    <name evidence="2" type="ORF">CTI11_09420</name>
</gene>
<evidence type="ECO:0000313" key="2">
    <source>
        <dbReference type="EMBL" id="PII36135.1"/>
    </source>
</evidence>
<comment type="caution">
    <text evidence="2">The sequence shown here is derived from an EMBL/GenBank/DDBJ whole genome shotgun (WGS) entry which is preliminary data.</text>
</comment>
<feature type="region of interest" description="Disordered" evidence="1">
    <location>
        <begin position="85"/>
        <end position="109"/>
    </location>
</feature>
<sequence>MDTTATAQIQAMPGASTRDLANTIEMMDGLSQDGFNQIMSIAKLALLSLETPAGNRNLVPLAHALELMAAHAQDTMNCINTHAESVGHPWRDEAHERRSRAAREASLHS</sequence>
<dbReference type="EMBL" id="PEKC01000025">
    <property type="protein sequence ID" value="PII36135.1"/>
    <property type="molecule type" value="Genomic_DNA"/>
</dbReference>